<feature type="domain" description="HTH cro/C1-type" evidence="2">
    <location>
        <begin position="15"/>
        <end position="69"/>
    </location>
</feature>
<keyword evidence="4" id="KW-1185">Reference proteome</keyword>
<evidence type="ECO:0000259" key="2">
    <source>
        <dbReference type="PROSITE" id="PS50943"/>
    </source>
</evidence>
<dbReference type="Pfam" id="PF01381">
    <property type="entry name" value="HTH_3"/>
    <property type="match status" value="1"/>
</dbReference>
<organism evidence="3 4">
    <name type="scientific">Streptomyces hintoniae</name>
    <dbReference type="NCBI Taxonomy" id="3075521"/>
    <lineage>
        <taxon>Bacteria</taxon>
        <taxon>Bacillati</taxon>
        <taxon>Actinomycetota</taxon>
        <taxon>Actinomycetes</taxon>
        <taxon>Kitasatosporales</taxon>
        <taxon>Streptomycetaceae</taxon>
        <taxon>Streptomyces</taxon>
    </lineage>
</organism>
<dbReference type="PROSITE" id="PS50943">
    <property type="entry name" value="HTH_CROC1"/>
    <property type="match status" value="1"/>
</dbReference>
<protein>
    <submittedName>
        <fullName evidence="3">XRE family transcriptional regulator</fullName>
    </submittedName>
</protein>
<gene>
    <name evidence="3" type="ORF">RM863_06395</name>
</gene>
<keyword evidence="1" id="KW-0238">DNA-binding</keyword>
<dbReference type="SUPFAM" id="SSF51182">
    <property type="entry name" value="RmlC-like cupins"/>
    <property type="match status" value="1"/>
</dbReference>
<dbReference type="InterPro" id="IPR050807">
    <property type="entry name" value="TransReg_Diox_bact_type"/>
</dbReference>
<evidence type="ECO:0000256" key="1">
    <source>
        <dbReference type="ARBA" id="ARBA00023125"/>
    </source>
</evidence>
<comment type="caution">
    <text evidence="3">The sequence shown here is derived from an EMBL/GenBank/DDBJ whole genome shotgun (WGS) entry which is preliminary data.</text>
</comment>
<dbReference type="PANTHER" id="PTHR46797">
    <property type="entry name" value="HTH-TYPE TRANSCRIPTIONAL REGULATOR"/>
    <property type="match status" value="1"/>
</dbReference>
<evidence type="ECO:0000313" key="4">
    <source>
        <dbReference type="Proteomes" id="UP001180489"/>
    </source>
</evidence>
<dbReference type="SUPFAM" id="SSF47413">
    <property type="entry name" value="lambda repressor-like DNA-binding domains"/>
    <property type="match status" value="1"/>
</dbReference>
<dbReference type="Gene3D" id="1.10.260.40">
    <property type="entry name" value="lambda repressor-like DNA-binding domains"/>
    <property type="match status" value="1"/>
</dbReference>
<dbReference type="CDD" id="cd00093">
    <property type="entry name" value="HTH_XRE"/>
    <property type="match status" value="1"/>
</dbReference>
<dbReference type="InterPro" id="IPR011051">
    <property type="entry name" value="RmlC_Cupin_sf"/>
</dbReference>
<dbReference type="RefSeq" id="WP_311634389.1">
    <property type="nucleotide sequence ID" value="NZ_JAVRFF010000006.1"/>
</dbReference>
<dbReference type="InterPro" id="IPR014710">
    <property type="entry name" value="RmlC-like_jellyroll"/>
</dbReference>
<name>A0ABU2UER8_9ACTN</name>
<dbReference type="InterPro" id="IPR010982">
    <property type="entry name" value="Lambda_DNA-bd_dom_sf"/>
</dbReference>
<dbReference type="SMART" id="SM00530">
    <property type="entry name" value="HTH_XRE"/>
    <property type="match status" value="1"/>
</dbReference>
<reference evidence="3" key="1">
    <citation type="submission" date="2024-05" db="EMBL/GenBank/DDBJ databases">
        <title>30 novel species of actinomycetes from the DSMZ collection.</title>
        <authorList>
            <person name="Nouioui I."/>
        </authorList>
    </citation>
    <scope>NUCLEOTIDE SEQUENCE</scope>
    <source>
        <strain evidence="3">DSM 41014</strain>
    </source>
</reference>
<proteinExistence type="predicted"/>
<dbReference type="Proteomes" id="UP001180489">
    <property type="component" value="Unassembled WGS sequence"/>
</dbReference>
<sequence length="202" mass="21043">MAETEAALRTLAHNVRSARTRAGLSLDELGRRARVSKGALVGLEKAQGNPNFATLVRLADTLGVSVSALMEGPAEGRVRVVSADAVMPLWAGERGSEARLMLTTSGPAPVEVWRWRLAPGEEYPSHPHQAGVVETVSVTAGHMVLVVDGAEHPVRAGQTATFDGDAPHTYRGAGDETCHLIMTVHLPPAPASTSASASASAS</sequence>
<dbReference type="CDD" id="cd02209">
    <property type="entry name" value="cupin_XRE_C"/>
    <property type="match status" value="1"/>
</dbReference>
<dbReference type="InterPro" id="IPR013096">
    <property type="entry name" value="Cupin_2"/>
</dbReference>
<dbReference type="EMBL" id="JAVRFF010000006">
    <property type="protein sequence ID" value="MDT0471754.1"/>
    <property type="molecule type" value="Genomic_DNA"/>
</dbReference>
<dbReference type="Pfam" id="PF07883">
    <property type="entry name" value="Cupin_2"/>
    <property type="match status" value="1"/>
</dbReference>
<dbReference type="Gene3D" id="2.60.120.10">
    <property type="entry name" value="Jelly Rolls"/>
    <property type="match status" value="1"/>
</dbReference>
<dbReference type="PANTHER" id="PTHR46797:SF1">
    <property type="entry name" value="METHYLPHOSPHONATE SYNTHASE"/>
    <property type="match status" value="1"/>
</dbReference>
<accession>A0ABU2UER8</accession>
<dbReference type="InterPro" id="IPR001387">
    <property type="entry name" value="Cro/C1-type_HTH"/>
</dbReference>
<evidence type="ECO:0000313" key="3">
    <source>
        <dbReference type="EMBL" id="MDT0471754.1"/>
    </source>
</evidence>